<protein>
    <submittedName>
        <fullName evidence="2">Uncharacterized protein</fullName>
    </submittedName>
</protein>
<dbReference type="AlphaFoldDB" id="A0A015NJH2"/>
<dbReference type="EMBL" id="JEMT01002637">
    <property type="protein sequence ID" value="EXX79558.1"/>
    <property type="molecule type" value="Genomic_DNA"/>
</dbReference>
<dbReference type="EMBL" id="JEMT01017382">
    <property type="protein sequence ID" value="EXX68187.1"/>
    <property type="molecule type" value="Genomic_DNA"/>
</dbReference>
<proteinExistence type="predicted"/>
<gene>
    <name evidence="2" type="ORF">RirG_004390</name>
    <name evidence="1" type="ORF">RirG_107350</name>
</gene>
<dbReference type="OrthoDB" id="2410986at2759"/>
<name>A0A015NJH2_RHIIW</name>
<dbReference type="HOGENOM" id="CLU_2086078_0_0_1"/>
<evidence type="ECO:0000313" key="2">
    <source>
        <dbReference type="EMBL" id="EXX79558.1"/>
    </source>
</evidence>
<evidence type="ECO:0000313" key="3">
    <source>
        <dbReference type="Proteomes" id="UP000022910"/>
    </source>
</evidence>
<dbReference type="EMBL" id="JEMT01002637">
    <property type="protein sequence ID" value="EXX79559.1"/>
    <property type="molecule type" value="Genomic_DNA"/>
</dbReference>
<comment type="caution">
    <text evidence="2">The sequence shown here is derived from an EMBL/GenBank/DDBJ whole genome shotgun (WGS) entry which is preliminary data.</text>
</comment>
<dbReference type="Proteomes" id="UP000022910">
    <property type="component" value="Unassembled WGS sequence"/>
</dbReference>
<sequence>MNLQVWNIVELYGHSDDLNPSIDVYPTSSCDCADTKNEKHKEALRKLLITNLHYNISHRCNLRGQKKYQFIFLSRLCNLPSSKDNTEEADRGKNRHGNLDYGIESRKTLFIAYKDMV</sequence>
<accession>A0A015NJH2</accession>
<organism evidence="2 3">
    <name type="scientific">Rhizophagus irregularis (strain DAOM 197198w)</name>
    <name type="common">Glomus intraradices</name>
    <dbReference type="NCBI Taxonomy" id="1432141"/>
    <lineage>
        <taxon>Eukaryota</taxon>
        <taxon>Fungi</taxon>
        <taxon>Fungi incertae sedis</taxon>
        <taxon>Mucoromycota</taxon>
        <taxon>Glomeromycotina</taxon>
        <taxon>Glomeromycetes</taxon>
        <taxon>Glomerales</taxon>
        <taxon>Glomeraceae</taxon>
        <taxon>Rhizophagus</taxon>
    </lineage>
</organism>
<keyword evidence="3" id="KW-1185">Reference proteome</keyword>
<evidence type="ECO:0000313" key="1">
    <source>
        <dbReference type="EMBL" id="EXX68187.1"/>
    </source>
</evidence>
<reference evidence="2 3" key="1">
    <citation type="submission" date="2014-02" db="EMBL/GenBank/DDBJ databases">
        <title>Single nucleus genome sequencing reveals high similarity among nuclei of an endomycorrhizal fungus.</title>
        <authorList>
            <person name="Lin K."/>
            <person name="Geurts R."/>
            <person name="Zhang Z."/>
            <person name="Limpens E."/>
            <person name="Saunders D.G."/>
            <person name="Mu D."/>
            <person name="Pang E."/>
            <person name="Cao H."/>
            <person name="Cha H."/>
            <person name="Lin T."/>
            <person name="Zhou Q."/>
            <person name="Shang Y."/>
            <person name="Li Y."/>
            <person name="Ivanov S."/>
            <person name="Sharma T."/>
            <person name="Velzen R.V."/>
            <person name="Ruijter N.D."/>
            <person name="Aanen D.K."/>
            <person name="Win J."/>
            <person name="Kamoun S."/>
            <person name="Bisseling T."/>
            <person name="Huang S."/>
        </authorList>
    </citation>
    <scope>NUCLEOTIDE SEQUENCE [LARGE SCALE GENOMIC DNA]</scope>
    <source>
        <strain evidence="2">DAOM 197198w</strain>
        <strain evidence="3">DAOM197198w</strain>
    </source>
</reference>